<dbReference type="OrthoDB" id="9803968at2"/>
<evidence type="ECO:0000256" key="4">
    <source>
        <dbReference type="ARBA" id="ARBA00022692"/>
    </source>
</evidence>
<feature type="transmembrane region" description="Helical" evidence="7">
    <location>
        <begin position="349"/>
        <end position="371"/>
    </location>
</feature>
<dbReference type="PANTHER" id="PTHR43266:SF2">
    <property type="entry name" value="MAJOR FACILITATOR SUPERFAMILY (MFS) PROFILE DOMAIN-CONTAINING PROTEIN"/>
    <property type="match status" value="1"/>
</dbReference>
<reference evidence="8 9" key="1">
    <citation type="journal article" date="2007" name="Int. J. Syst. Evol. Microbiol.">
        <title>Description of Pelomonas aquatica sp. nov. and Pelomonas puraquae sp. nov., isolated from industrial and haemodialysis water.</title>
        <authorList>
            <person name="Gomila M."/>
            <person name="Bowien B."/>
            <person name="Falsen E."/>
            <person name="Moore E.R."/>
            <person name="Lalucat J."/>
        </authorList>
    </citation>
    <scope>NUCLEOTIDE SEQUENCE [LARGE SCALE GENOMIC DNA]</scope>
    <source>
        <strain evidence="8 9">CCUG 52769</strain>
    </source>
</reference>
<keyword evidence="4 7" id="KW-0812">Transmembrane</keyword>
<keyword evidence="6 7" id="KW-0472">Membrane</keyword>
<dbReference type="AlphaFoldDB" id="A0A254MZ10"/>
<dbReference type="Proteomes" id="UP000197446">
    <property type="component" value="Unassembled WGS sequence"/>
</dbReference>
<evidence type="ECO:0000256" key="3">
    <source>
        <dbReference type="ARBA" id="ARBA00022475"/>
    </source>
</evidence>
<dbReference type="GO" id="GO:0022857">
    <property type="term" value="F:transmembrane transporter activity"/>
    <property type="evidence" value="ECO:0007669"/>
    <property type="project" value="InterPro"/>
</dbReference>
<name>A0A254MZ10_9BURK</name>
<dbReference type="SUPFAM" id="SSF103473">
    <property type="entry name" value="MFS general substrate transporter"/>
    <property type="match status" value="1"/>
</dbReference>
<keyword evidence="9" id="KW-1185">Reference proteome</keyword>
<dbReference type="InterPro" id="IPR011701">
    <property type="entry name" value="MFS"/>
</dbReference>
<dbReference type="PANTHER" id="PTHR43266">
    <property type="entry name" value="MACROLIDE-EFFLUX PROTEIN"/>
    <property type="match status" value="1"/>
</dbReference>
<dbReference type="EMBL" id="NISI01000023">
    <property type="protein sequence ID" value="OWQ98120.1"/>
    <property type="molecule type" value="Genomic_DNA"/>
</dbReference>
<evidence type="ECO:0000256" key="2">
    <source>
        <dbReference type="ARBA" id="ARBA00022448"/>
    </source>
</evidence>
<dbReference type="Pfam" id="PF07690">
    <property type="entry name" value="MFS_1"/>
    <property type="match status" value="1"/>
</dbReference>
<feature type="transmembrane region" description="Helical" evidence="7">
    <location>
        <begin position="292"/>
        <end position="309"/>
    </location>
</feature>
<keyword evidence="2" id="KW-0813">Transport</keyword>
<keyword evidence="3" id="KW-1003">Cell membrane</keyword>
<dbReference type="GO" id="GO:0005886">
    <property type="term" value="C:plasma membrane"/>
    <property type="evidence" value="ECO:0007669"/>
    <property type="project" value="UniProtKB-SubCell"/>
</dbReference>
<gene>
    <name evidence="8" type="ORF">CDO81_26770</name>
</gene>
<sequence>MPRGFGLVIGAQFTSALADNALLIVAIALLVQQGFAPWWAPLLKFGFMAAYVLLAPWVGPLADAFAKGRVMAAMNLVKMGGLVLAALGLHPVAALAVVGLGAAAYAPAKYGLITELAEPAALVKANGWIEISVVSAALLGAVLGGALVSPVWLASSFAEMGDALDLPADKLTGSLLALLVIYALSSVLNAGIPDSGQRQRSAAHDPAALLREFRSANRRLWQDAEGGLSLAATTLFWGVGATLQFAVLRWAGEALRLPLSQAAYLQAAVAVGVIAGAAAAGRWLALHQARHGLWAGLALGLLMPVVTQIDQVPTAAITLALVGAVGGAMVVPLNALLQHRGAVLLSAGRSVAVQGFNENLSVLLMLAAYAGCEAAGVPIAATLTGLGLAMSAAIAALMLRSRRAFRSPAPSDAARSR</sequence>
<feature type="transmembrane region" description="Helical" evidence="7">
    <location>
        <begin position="377"/>
        <end position="399"/>
    </location>
</feature>
<evidence type="ECO:0000313" key="9">
    <source>
        <dbReference type="Proteomes" id="UP000197446"/>
    </source>
</evidence>
<dbReference type="NCBIfam" id="NF008397">
    <property type="entry name" value="PRK11195.1"/>
    <property type="match status" value="1"/>
</dbReference>
<comment type="caution">
    <text evidence="8">The sequence shown here is derived from an EMBL/GenBank/DDBJ whole genome shotgun (WGS) entry which is preliminary data.</text>
</comment>
<feature type="transmembrane region" description="Helical" evidence="7">
    <location>
        <begin position="228"/>
        <end position="251"/>
    </location>
</feature>
<evidence type="ECO:0000256" key="7">
    <source>
        <dbReference type="SAM" id="Phobius"/>
    </source>
</evidence>
<feature type="transmembrane region" description="Helical" evidence="7">
    <location>
        <begin position="38"/>
        <end position="59"/>
    </location>
</feature>
<feature type="transmembrane region" description="Helical" evidence="7">
    <location>
        <begin position="173"/>
        <end position="192"/>
    </location>
</feature>
<evidence type="ECO:0000313" key="8">
    <source>
        <dbReference type="EMBL" id="OWQ98120.1"/>
    </source>
</evidence>
<evidence type="ECO:0000256" key="5">
    <source>
        <dbReference type="ARBA" id="ARBA00022989"/>
    </source>
</evidence>
<dbReference type="InterPro" id="IPR036259">
    <property type="entry name" value="MFS_trans_sf"/>
</dbReference>
<organism evidence="8 9">
    <name type="scientific">Roseateles puraquae</name>
    <dbReference type="NCBI Taxonomy" id="431059"/>
    <lineage>
        <taxon>Bacteria</taxon>
        <taxon>Pseudomonadati</taxon>
        <taxon>Pseudomonadota</taxon>
        <taxon>Betaproteobacteria</taxon>
        <taxon>Burkholderiales</taxon>
        <taxon>Sphaerotilaceae</taxon>
        <taxon>Roseateles</taxon>
    </lineage>
</organism>
<proteinExistence type="predicted"/>
<feature type="transmembrane region" description="Helical" evidence="7">
    <location>
        <begin position="315"/>
        <end position="337"/>
    </location>
</feature>
<comment type="subcellular location">
    <subcellularLocation>
        <location evidence="1">Cell membrane</location>
        <topology evidence="1">Multi-pass membrane protein</topology>
    </subcellularLocation>
</comment>
<feature type="transmembrane region" description="Helical" evidence="7">
    <location>
        <begin position="263"/>
        <end position="285"/>
    </location>
</feature>
<feature type="transmembrane region" description="Helical" evidence="7">
    <location>
        <begin position="127"/>
        <end position="153"/>
    </location>
</feature>
<keyword evidence="5 7" id="KW-1133">Transmembrane helix</keyword>
<evidence type="ECO:0000256" key="1">
    <source>
        <dbReference type="ARBA" id="ARBA00004651"/>
    </source>
</evidence>
<feature type="transmembrane region" description="Helical" evidence="7">
    <location>
        <begin position="6"/>
        <end position="31"/>
    </location>
</feature>
<accession>A0A254MZ10</accession>
<feature type="transmembrane region" description="Helical" evidence="7">
    <location>
        <begin position="79"/>
        <end position="106"/>
    </location>
</feature>
<evidence type="ECO:0000256" key="6">
    <source>
        <dbReference type="ARBA" id="ARBA00023136"/>
    </source>
</evidence>
<dbReference type="Gene3D" id="1.20.1250.20">
    <property type="entry name" value="MFS general substrate transporter like domains"/>
    <property type="match status" value="1"/>
</dbReference>
<protein>
    <submittedName>
        <fullName evidence="8">Lysophospholipid transporter LplT</fullName>
    </submittedName>
</protein>